<dbReference type="InterPro" id="IPR009060">
    <property type="entry name" value="UBA-like_sf"/>
</dbReference>
<dbReference type="CDD" id="cd14360">
    <property type="entry name" value="UBA_NAC_like_bac"/>
    <property type="match status" value="1"/>
</dbReference>
<proteinExistence type="predicted"/>
<evidence type="ECO:0000256" key="1">
    <source>
        <dbReference type="SAM" id="MobiDB-lite"/>
    </source>
</evidence>
<keyword evidence="5" id="KW-1185">Reference proteome</keyword>
<dbReference type="SUPFAM" id="SSF46934">
    <property type="entry name" value="UBA-like"/>
    <property type="match status" value="1"/>
</dbReference>
<keyword evidence="2" id="KW-1133">Transmembrane helix</keyword>
<dbReference type="PATRIC" id="fig|545697.3.peg.3022"/>
<evidence type="ECO:0000313" key="5">
    <source>
        <dbReference type="Proteomes" id="UP000010420"/>
    </source>
</evidence>
<evidence type="ECO:0000313" key="4">
    <source>
        <dbReference type="EMBL" id="EKY22722.1"/>
    </source>
</evidence>
<dbReference type="Pfam" id="PF14242">
    <property type="entry name" value="DUF4342"/>
    <property type="match status" value="1"/>
</dbReference>
<protein>
    <submittedName>
        <fullName evidence="4">UBA/TS-N domain protein</fullName>
    </submittedName>
</protein>
<feature type="domain" description="DUF4342" evidence="3">
    <location>
        <begin position="62"/>
        <end position="133"/>
    </location>
</feature>
<dbReference type="STRING" id="545697.HMPREF0216_03086"/>
<dbReference type="Proteomes" id="UP000010420">
    <property type="component" value="Unassembled WGS sequence"/>
</dbReference>
<feature type="transmembrane region" description="Helical" evidence="2">
    <location>
        <begin position="102"/>
        <end position="124"/>
    </location>
</feature>
<dbReference type="eggNOG" id="COG1308">
    <property type="taxonomic scope" value="Bacteria"/>
</dbReference>
<evidence type="ECO:0000256" key="2">
    <source>
        <dbReference type="SAM" id="Phobius"/>
    </source>
</evidence>
<feature type="region of interest" description="Disordered" evidence="1">
    <location>
        <begin position="167"/>
        <end position="186"/>
    </location>
</feature>
<dbReference type="HOGENOM" id="CLU_115782_0_0_9"/>
<gene>
    <name evidence="4" type="ORF">HMPREF0216_03086</name>
</gene>
<sequence length="204" mass="22513">MDITLEKVDLVKERTGASYSEAKEALVISNGDVLDAIIYLEQKLKKENIDFKEEAKEESYKTETIEELKVWLKDLINKGNVTRIKVSKDGKKLVDVPVNAGIAAGIIAIVIPPILAFVVVAAVVTQVTIEITKADGSVEVVNKYISQAVNDVKDKASTMADKMKEKVQDVNEGIKTSHTAKKSDDESETTFTYTVNFSDEDDKE</sequence>
<dbReference type="Gene3D" id="1.10.8.10">
    <property type="entry name" value="DNA helicase RuvA subunit, C-terminal domain"/>
    <property type="match status" value="1"/>
</dbReference>
<comment type="caution">
    <text evidence="4">The sequence shown here is derived from an EMBL/GenBank/DDBJ whole genome shotgun (WGS) entry which is preliminary data.</text>
</comment>
<dbReference type="AlphaFoldDB" id="L1Q535"/>
<dbReference type="RefSeq" id="WP_005215641.1">
    <property type="nucleotide sequence ID" value="NZ_KB291705.1"/>
</dbReference>
<keyword evidence="2" id="KW-0812">Transmembrane</keyword>
<name>L1Q535_9CLOT</name>
<accession>L1Q535</accession>
<reference evidence="4 5" key="1">
    <citation type="submission" date="2012-05" db="EMBL/GenBank/DDBJ databases">
        <authorList>
            <person name="Weinstock G."/>
            <person name="Sodergren E."/>
            <person name="Lobos E.A."/>
            <person name="Fulton L."/>
            <person name="Fulton R."/>
            <person name="Courtney L."/>
            <person name="Fronick C."/>
            <person name="O'Laughlin M."/>
            <person name="Godfrey J."/>
            <person name="Wilson R.M."/>
            <person name="Miner T."/>
            <person name="Farmer C."/>
            <person name="Delehaunty K."/>
            <person name="Cordes M."/>
            <person name="Minx P."/>
            <person name="Tomlinson C."/>
            <person name="Chen J."/>
            <person name="Wollam A."/>
            <person name="Pepin K.H."/>
            <person name="Bhonagiri V."/>
            <person name="Zhang X."/>
            <person name="Suruliraj S."/>
            <person name="Warren W."/>
            <person name="Mitreva M."/>
            <person name="Mardis E.R."/>
            <person name="Wilson R.K."/>
        </authorList>
    </citation>
    <scope>NUCLEOTIDE SEQUENCE [LARGE SCALE GENOMIC DNA]</scope>
    <source>
        <strain evidence="4 5">DSM 1785</strain>
    </source>
</reference>
<evidence type="ECO:0000259" key="3">
    <source>
        <dbReference type="Pfam" id="PF14242"/>
    </source>
</evidence>
<dbReference type="OrthoDB" id="129626at2"/>
<keyword evidence="2" id="KW-0472">Membrane</keyword>
<organism evidence="4 5">
    <name type="scientific">Clostridium celatum DSM 1785</name>
    <dbReference type="NCBI Taxonomy" id="545697"/>
    <lineage>
        <taxon>Bacteria</taxon>
        <taxon>Bacillati</taxon>
        <taxon>Bacillota</taxon>
        <taxon>Clostridia</taxon>
        <taxon>Eubacteriales</taxon>
        <taxon>Clostridiaceae</taxon>
        <taxon>Clostridium</taxon>
    </lineage>
</organism>
<dbReference type="EMBL" id="AMEZ01000120">
    <property type="protein sequence ID" value="EKY22722.1"/>
    <property type="molecule type" value="Genomic_DNA"/>
</dbReference>
<dbReference type="InterPro" id="IPR025642">
    <property type="entry name" value="DUF4342"/>
</dbReference>